<accession>A0A9D4ZGK8</accession>
<sequence length="90" mass="10132">MWWMWRIDVQVDMVAIPRSLYSGSGRCHTQQQQCGSIRAFVEVDIKEAHGSCSGRSGDWKQVIGCYYECETIPREVSLVSGYGEGKGGRK</sequence>
<gene>
    <name evidence="1" type="ORF">GOP47_0012117</name>
</gene>
<dbReference type="EMBL" id="JABFUD020000012">
    <property type="protein sequence ID" value="KAI5072011.1"/>
    <property type="molecule type" value="Genomic_DNA"/>
</dbReference>
<reference evidence="1" key="1">
    <citation type="submission" date="2021-01" db="EMBL/GenBank/DDBJ databases">
        <title>Adiantum capillus-veneris genome.</title>
        <authorList>
            <person name="Fang Y."/>
            <person name="Liao Q."/>
        </authorList>
    </citation>
    <scope>NUCLEOTIDE SEQUENCE</scope>
    <source>
        <strain evidence="1">H3</strain>
        <tissue evidence="1">Leaf</tissue>
    </source>
</reference>
<dbReference type="Proteomes" id="UP000886520">
    <property type="component" value="Chromosome 12"/>
</dbReference>
<organism evidence="1 2">
    <name type="scientific">Adiantum capillus-veneris</name>
    <name type="common">Maidenhair fern</name>
    <dbReference type="NCBI Taxonomy" id="13818"/>
    <lineage>
        <taxon>Eukaryota</taxon>
        <taxon>Viridiplantae</taxon>
        <taxon>Streptophyta</taxon>
        <taxon>Embryophyta</taxon>
        <taxon>Tracheophyta</taxon>
        <taxon>Polypodiopsida</taxon>
        <taxon>Polypodiidae</taxon>
        <taxon>Polypodiales</taxon>
        <taxon>Pteridineae</taxon>
        <taxon>Pteridaceae</taxon>
        <taxon>Vittarioideae</taxon>
        <taxon>Adiantum</taxon>
    </lineage>
</organism>
<keyword evidence="2" id="KW-1185">Reference proteome</keyword>
<dbReference type="AlphaFoldDB" id="A0A9D4ZGK8"/>
<name>A0A9D4ZGK8_ADICA</name>
<evidence type="ECO:0000313" key="2">
    <source>
        <dbReference type="Proteomes" id="UP000886520"/>
    </source>
</evidence>
<protein>
    <submittedName>
        <fullName evidence="1">Uncharacterized protein</fullName>
    </submittedName>
</protein>
<proteinExistence type="predicted"/>
<comment type="caution">
    <text evidence="1">The sequence shown here is derived from an EMBL/GenBank/DDBJ whole genome shotgun (WGS) entry which is preliminary data.</text>
</comment>
<evidence type="ECO:0000313" key="1">
    <source>
        <dbReference type="EMBL" id="KAI5072011.1"/>
    </source>
</evidence>